<reference evidence="1 2" key="1">
    <citation type="submission" date="2018-02" db="EMBL/GenBank/DDBJ databases">
        <title>The genomes of Aspergillus section Nigri reveals drivers in fungal speciation.</title>
        <authorList>
            <consortium name="DOE Joint Genome Institute"/>
            <person name="Vesth T.C."/>
            <person name="Nybo J."/>
            <person name="Theobald S."/>
            <person name="Brandl J."/>
            <person name="Frisvad J.C."/>
            <person name="Nielsen K.F."/>
            <person name="Lyhne E.K."/>
            <person name="Kogle M.E."/>
            <person name="Kuo A."/>
            <person name="Riley R."/>
            <person name="Clum A."/>
            <person name="Nolan M."/>
            <person name="Lipzen A."/>
            <person name="Salamov A."/>
            <person name="Henrissat B."/>
            <person name="Wiebenga A."/>
            <person name="De vries R.P."/>
            <person name="Grigoriev I.V."/>
            <person name="Mortensen U.H."/>
            <person name="Andersen M.R."/>
            <person name="Baker S.E."/>
        </authorList>
    </citation>
    <scope>NUCLEOTIDE SEQUENCE [LARGE SCALE GENOMIC DNA]</scope>
    <source>
        <strain evidence="1 2">CBS 707.79</strain>
    </source>
</reference>
<dbReference type="VEuPathDB" id="FungiDB:BO71DRAFT_430091"/>
<organism evidence="1 2">
    <name type="scientific">Aspergillus ellipticus CBS 707.79</name>
    <dbReference type="NCBI Taxonomy" id="1448320"/>
    <lineage>
        <taxon>Eukaryota</taxon>
        <taxon>Fungi</taxon>
        <taxon>Dikarya</taxon>
        <taxon>Ascomycota</taxon>
        <taxon>Pezizomycotina</taxon>
        <taxon>Eurotiomycetes</taxon>
        <taxon>Eurotiomycetidae</taxon>
        <taxon>Eurotiales</taxon>
        <taxon>Aspergillaceae</taxon>
        <taxon>Aspergillus</taxon>
        <taxon>Aspergillus subgen. Circumdati</taxon>
    </lineage>
</organism>
<protein>
    <recommendedName>
        <fullName evidence="3">Transcription factor domain-containing protein</fullName>
    </recommendedName>
</protein>
<evidence type="ECO:0000313" key="2">
    <source>
        <dbReference type="Proteomes" id="UP000247810"/>
    </source>
</evidence>
<dbReference type="Proteomes" id="UP000247810">
    <property type="component" value="Unassembled WGS sequence"/>
</dbReference>
<evidence type="ECO:0000313" key="1">
    <source>
        <dbReference type="EMBL" id="PYH94359.1"/>
    </source>
</evidence>
<keyword evidence="2" id="KW-1185">Reference proteome</keyword>
<dbReference type="OrthoDB" id="10261408at2759"/>
<name>A0A319DAI9_9EURO</name>
<gene>
    <name evidence="1" type="ORF">BO71DRAFT_430091</name>
</gene>
<evidence type="ECO:0008006" key="3">
    <source>
        <dbReference type="Google" id="ProtNLM"/>
    </source>
</evidence>
<dbReference type="STRING" id="1448320.A0A319DAI9"/>
<accession>A0A319DAI9</accession>
<dbReference type="AlphaFoldDB" id="A0A319DAI9"/>
<sequence>MMGSWIKGDQAARATAMTFHHKLLLAIQLQRDQWYVSELSPYQNDKWPMATYQSIWLQLIFALLVAKHEITLDLNLRCQLPTPEYELLTSLVATCRRRDMFSYPNMLTQHDAAASIALVWVSVEEIKRFGLALYKLCRLCARSEDTNGGTSTDTDAIGARTELLNLADLNFCLPDSDAMWEAAPPSETESGSLRNLTVGQMCRDNRDPEGWISQTSGRLYDDRVRFDWI</sequence>
<dbReference type="EMBL" id="KZ825873">
    <property type="protein sequence ID" value="PYH94359.1"/>
    <property type="molecule type" value="Genomic_DNA"/>
</dbReference>
<proteinExistence type="predicted"/>